<feature type="signal peptide" evidence="6">
    <location>
        <begin position="1"/>
        <end position="26"/>
    </location>
</feature>
<evidence type="ECO:0000256" key="4">
    <source>
        <dbReference type="ARBA" id="ARBA00022525"/>
    </source>
</evidence>
<comment type="subcellular location">
    <subcellularLocation>
        <location evidence="1">Secreted</location>
    </subcellularLocation>
</comment>
<accession>A0A7J7LGU8</accession>
<dbReference type="GO" id="GO:0005576">
    <property type="term" value="C:extracellular region"/>
    <property type="evidence" value="ECO:0007669"/>
    <property type="project" value="UniProtKB-SubCell"/>
</dbReference>
<gene>
    <name evidence="7" type="ORF">GIB67_027938</name>
</gene>
<dbReference type="Pfam" id="PF05938">
    <property type="entry name" value="Self-incomp_S1"/>
    <property type="match status" value="3"/>
</dbReference>
<dbReference type="GO" id="GO:0060320">
    <property type="term" value="P:rejection of self pollen"/>
    <property type="evidence" value="ECO:0007669"/>
    <property type="project" value="UniProtKB-KW"/>
</dbReference>
<comment type="similarity">
    <text evidence="2">Belongs to the plant self-incompatibility (S1) protein family.</text>
</comment>
<proteinExistence type="inferred from homology"/>
<evidence type="ECO:0000313" key="7">
    <source>
        <dbReference type="EMBL" id="KAF6141760.1"/>
    </source>
</evidence>
<reference evidence="7 8" key="1">
    <citation type="journal article" date="2020" name="IScience">
        <title>Genome Sequencing of the Endangered Kingdonia uniflora (Circaeasteraceae, Ranunculales) Reveals Potential Mechanisms of Evolutionary Specialization.</title>
        <authorList>
            <person name="Sun Y."/>
            <person name="Deng T."/>
            <person name="Zhang A."/>
            <person name="Moore M.J."/>
            <person name="Landis J.B."/>
            <person name="Lin N."/>
            <person name="Zhang H."/>
            <person name="Zhang X."/>
            <person name="Huang J."/>
            <person name="Zhang X."/>
            <person name="Sun H."/>
            <person name="Wang H."/>
        </authorList>
    </citation>
    <scope>NUCLEOTIDE SEQUENCE [LARGE SCALE GENOMIC DNA]</scope>
    <source>
        <strain evidence="7">TB1705</strain>
        <tissue evidence="7">Leaf</tissue>
    </source>
</reference>
<sequence>MGARACFGVALVVLITMGLNGGVCLAMETNAMSPSFNPTGVDPDVFGKGAVNLSVTNDLAHDMNIHCKSKNDDLGDHKIGDGGNYNFQFQTNLRGTSLFWCNMSWLNEQGSWVTGGCVVFDQKRDKSFGGRSRCMGDCKWIAKLDGIYQVDNRNGLEQFMCETLFLEASDFAYSTTMGTRMCFGVALVVLVTMGLNGVVCSTIETSAIIPRDLDPNFLGHGKVHLIVTNQLGTAMNIHCRSKDNDLGIHRLDDQQVSNWNFETNYWGTTLFWCSMAWMNPQGFLVKGSVTVFDEDRDGGKCMGDCRWYVKQAGVYRINNIRGETLFEASNFASLTTMEVGMRFGAALVMLVSMALYSGVCSTTETSVISPSASHKPIPRGVNPDYWGSGKVNLIVTNSLGPDLNLHCKSKSDDLGDHTIGNGGNWSWKFETNFWGTTLFWCNMSWLRQGSWVTGSCVVFDQKRDQTDRAKSRCTGDCKWFAKTDGIYQVDNRNGQEQFM</sequence>
<feature type="chain" id="PRO_5029469609" description="S-protein homolog" evidence="6">
    <location>
        <begin position="27"/>
        <end position="499"/>
    </location>
</feature>
<keyword evidence="3" id="KW-0713">Self-incompatibility</keyword>
<evidence type="ECO:0000313" key="8">
    <source>
        <dbReference type="Proteomes" id="UP000541444"/>
    </source>
</evidence>
<dbReference type="PANTHER" id="PTHR31232:SF18">
    <property type="entry name" value="S-PROTEIN HOMOLOG"/>
    <property type="match status" value="1"/>
</dbReference>
<dbReference type="InterPro" id="IPR010264">
    <property type="entry name" value="Self-incomp_S1"/>
</dbReference>
<evidence type="ECO:0000256" key="3">
    <source>
        <dbReference type="ARBA" id="ARBA00022471"/>
    </source>
</evidence>
<organism evidence="7 8">
    <name type="scientific">Kingdonia uniflora</name>
    <dbReference type="NCBI Taxonomy" id="39325"/>
    <lineage>
        <taxon>Eukaryota</taxon>
        <taxon>Viridiplantae</taxon>
        <taxon>Streptophyta</taxon>
        <taxon>Embryophyta</taxon>
        <taxon>Tracheophyta</taxon>
        <taxon>Spermatophyta</taxon>
        <taxon>Magnoliopsida</taxon>
        <taxon>Ranunculales</taxon>
        <taxon>Circaeasteraceae</taxon>
        <taxon>Kingdonia</taxon>
    </lineage>
</organism>
<dbReference type="PANTHER" id="PTHR31232">
    <property type="match status" value="1"/>
</dbReference>
<keyword evidence="8" id="KW-1185">Reference proteome</keyword>
<evidence type="ECO:0000256" key="1">
    <source>
        <dbReference type="ARBA" id="ARBA00004613"/>
    </source>
</evidence>
<evidence type="ECO:0000256" key="2">
    <source>
        <dbReference type="ARBA" id="ARBA00005581"/>
    </source>
</evidence>
<keyword evidence="5 6" id="KW-0732">Signal</keyword>
<dbReference type="OrthoDB" id="1727555at2759"/>
<keyword evidence="4" id="KW-0964">Secreted</keyword>
<comment type="caution">
    <text evidence="7">The sequence shown here is derived from an EMBL/GenBank/DDBJ whole genome shotgun (WGS) entry which is preliminary data.</text>
</comment>
<dbReference type="Proteomes" id="UP000541444">
    <property type="component" value="Unassembled WGS sequence"/>
</dbReference>
<protein>
    <recommendedName>
        <fullName evidence="9">S-protein homolog</fullName>
    </recommendedName>
</protein>
<dbReference type="EMBL" id="JACGCM010002299">
    <property type="protein sequence ID" value="KAF6141760.1"/>
    <property type="molecule type" value="Genomic_DNA"/>
</dbReference>
<evidence type="ECO:0000256" key="5">
    <source>
        <dbReference type="ARBA" id="ARBA00022729"/>
    </source>
</evidence>
<evidence type="ECO:0000256" key="6">
    <source>
        <dbReference type="SAM" id="SignalP"/>
    </source>
</evidence>
<dbReference type="AlphaFoldDB" id="A0A7J7LGU8"/>
<name>A0A7J7LGU8_9MAGN</name>
<evidence type="ECO:0008006" key="9">
    <source>
        <dbReference type="Google" id="ProtNLM"/>
    </source>
</evidence>